<feature type="compositionally biased region" description="Basic residues" evidence="1">
    <location>
        <begin position="71"/>
        <end position="80"/>
    </location>
</feature>
<evidence type="ECO:0000256" key="1">
    <source>
        <dbReference type="SAM" id="MobiDB-lite"/>
    </source>
</evidence>
<reference evidence="2" key="1">
    <citation type="journal article" date="2020" name="Nature">
        <title>Giant virus diversity and host interactions through global metagenomics.</title>
        <authorList>
            <person name="Schulz F."/>
            <person name="Roux S."/>
            <person name="Paez-Espino D."/>
            <person name="Jungbluth S."/>
            <person name="Walsh D.A."/>
            <person name="Denef V.J."/>
            <person name="McMahon K.D."/>
            <person name="Konstantinidis K.T."/>
            <person name="Eloe-Fadrosh E.A."/>
            <person name="Kyrpides N.C."/>
            <person name="Woyke T."/>
        </authorList>
    </citation>
    <scope>NUCLEOTIDE SEQUENCE</scope>
    <source>
        <strain evidence="2">GVMAG-S-3300013014-136</strain>
    </source>
</reference>
<feature type="compositionally biased region" description="Basic and acidic residues" evidence="1">
    <location>
        <begin position="9"/>
        <end position="18"/>
    </location>
</feature>
<protein>
    <submittedName>
        <fullName evidence="2">Uncharacterized protein</fullName>
    </submittedName>
</protein>
<sequence length="123" mass="14654">MSQEQFNDLVKRMLDFGHETQSPPISTEQEKKDTISIQQGKVNDIPLPPLEQPKQQQMSRKERRNQERVTKRLQKVKKMNLKKEENSSDTKARLEKAKEERRKSGFTDDDRTRIERILFNKTK</sequence>
<dbReference type="EMBL" id="MN740964">
    <property type="protein sequence ID" value="QHU20214.1"/>
    <property type="molecule type" value="Genomic_DNA"/>
</dbReference>
<dbReference type="AlphaFoldDB" id="A0A6C0KUS4"/>
<feature type="compositionally biased region" description="Basic and acidic residues" evidence="1">
    <location>
        <begin position="81"/>
        <end position="123"/>
    </location>
</feature>
<name>A0A6C0KUS4_9ZZZZ</name>
<evidence type="ECO:0000313" key="2">
    <source>
        <dbReference type="EMBL" id="QHU20214.1"/>
    </source>
</evidence>
<organism evidence="2">
    <name type="scientific">viral metagenome</name>
    <dbReference type="NCBI Taxonomy" id="1070528"/>
    <lineage>
        <taxon>unclassified sequences</taxon>
        <taxon>metagenomes</taxon>
        <taxon>organismal metagenomes</taxon>
    </lineage>
</organism>
<proteinExistence type="predicted"/>
<accession>A0A6C0KUS4</accession>
<feature type="region of interest" description="Disordered" evidence="1">
    <location>
        <begin position="1"/>
        <end position="123"/>
    </location>
</feature>